<dbReference type="GeneID" id="301704884"/>
<keyword evidence="2" id="KW-0812">Transmembrane</keyword>
<feature type="region of interest" description="Disordered" evidence="1">
    <location>
        <begin position="92"/>
        <end position="146"/>
    </location>
</feature>
<dbReference type="EMBL" id="CP060791">
    <property type="protein sequence ID" value="QVE48968.1"/>
    <property type="molecule type" value="Genomic_DNA"/>
</dbReference>
<dbReference type="Pfam" id="PF01661">
    <property type="entry name" value="Macro"/>
    <property type="match status" value="1"/>
</dbReference>
<feature type="region of interest" description="Disordered" evidence="1">
    <location>
        <begin position="1"/>
        <end position="25"/>
    </location>
</feature>
<dbReference type="PROSITE" id="PS51154">
    <property type="entry name" value="MACRO"/>
    <property type="match status" value="1"/>
</dbReference>
<dbReference type="Gene3D" id="3.40.220.10">
    <property type="entry name" value="Leucine Aminopeptidase, subunit E, domain 1"/>
    <property type="match status" value="1"/>
</dbReference>
<dbReference type="SMART" id="SM00506">
    <property type="entry name" value="A1pp"/>
    <property type="match status" value="1"/>
</dbReference>
<keyword evidence="5" id="KW-1185">Reference proteome</keyword>
<evidence type="ECO:0000313" key="5">
    <source>
        <dbReference type="Proteomes" id="UP000680625"/>
    </source>
</evidence>
<evidence type="ECO:0000259" key="3">
    <source>
        <dbReference type="PROSITE" id="PS51154"/>
    </source>
</evidence>
<keyword evidence="2" id="KW-1133">Transmembrane helix</keyword>
<evidence type="ECO:0000313" key="4">
    <source>
        <dbReference type="EMBL" id="QVE48968.1"/>
    </source>
</evidence>
<protein>
    <submittedName>
        <fullName evidence="4">Macro domain-containing protein</fullName>
    </submittedName>
</protein>
<gene>
    <name evidence="4" type="ORF">H9Q19_04615</name>
</gene>
<dbReference type="Proteomes" id="UP000680625">
    <property type="component" value="Chromosome"/>
</dbReference>
<accession>A0ABX8CD72</accession>
<feature type="transmembrane region" description="Helical" evidence="2">
    <location>
        <begin position="63"/>
        <end position="81"/>
    </location>
</feature>
<evidence type="ECO:0000256" key="1">
    <source>
        <dbReference type="SAM" id="MobiDB-lite"/>
    </source>
</evidence>
<evidence type="ECO:0000256" key="2">
    <source>
        <dbReference type="SAM" id="Phobius"/>
    </source>
</evidence>
<organism evidence="4 5">
    <name type="scientific">Chlamydia crocodili</name>
    <dbReference type="NCBI Taxonomy" id="2766982"/>
    <lineage>
        <taxon>Bacteria</taxon>
        <taxon>Pseudomonadati</taxon>
        <taxon>Chlamydiota</taxon>
        <taxon>Chlamydiia</taxon>
        <taxon>Chlamydiales</taxon>
        <taxon>Chlamydiaceae</taxon>
        <taxon>Chlamydia/Chlamydophila group</taxon>
        <taxon>Chlamydia</taxon>
    </lineage>
</organism>
<feature type="transmembrane region" description="Helical" evidence="2">
    <location>
        <begin position="35"/>
        <end position="57"/>
    </location>
</feature>
<dbReference type="InterPro" id="IPR043472">
    <property type="entry name" value="Macro_dom-like"/>
</dbReference>
<proteinExistence type="predicted"/>
<sequence length="402" mass="42828">MSQLINTQGSSHPIPGTPFSGIQRSQNKQGVAKRVALATVAALSLVGFVTTLALTITLSMPPLAAAVVIFSIIAVVCCVLLRKTPTRVAPLPQPIEEGTPEHPGLTIPEFTPEPSLQPVKETEGQPSPVATPIETPTPTPAQPQDLPASVTQALPTDAPVSLLPIPSAQQLLDSWTQLPSSNSIDTPKFDPVDAATTFKGWKVPNTKTILVSTCGDITKPRFTTQGLCPMLVNAANDTMYRGGGGTNKFFTKAVSVEGWRNSTENKRMLQIGECLAGKWINADGTNNDSNPAGPALLAQLLGPMASQINNDPERCYQVVTQAYENCLTKALQKDSMYVQVPLISSSIYAPDPNLVVNGRNVRNQWIDAVKAALVTAVQNFATQNPNVQMILVVTDINNPPLG</sequence>
<reference evidence="4 5" key="1">
    <citation type="submission" date="2020-08" db="EMBL/GenBank/DDBJ databases">
        <title>Isolation and characterization of novel Chlamydia from Siamese crocodiles (Crocodylus siamensis).</title>
        <authorList>
            <person name="Sariya L."/>
        </authorList>
    </citation>
    <scope>NUCLEOTIDE SEQUENCE [LARGE SCALE GENOMIC DNA]</scope>
    <source>
        <strain evidence="4 5">No. 12</strain>
    </source>
</reference>
<feature type="compositionally biased region" description="Polar residues" evidence="1">
    <location>
        <begin position="1"/>
        <end position="11"/>
    </location>
</feature>
<feature type="domain" description="Macro" evidence="3">
    <location>
        <begin position="197"/>
        <end position="402"/>
    </location>
</feature>
<dbReference type="RefSeq" id="WP_213240761.1">
    <property type="nucleotide sequence ID" value="NZ_CP060791.1"/>
</dbReference>
<dbReference type="SUPFAM" id="SSF52949">
    <property type="entry name" value="Macro domain-like"/>
    <property type="match status" value="1"/>
</dbReference>
<name>A0ABX8CD72_9CHLA</name>
<dbReference type="InterPro" id="IPR002589">
    <property type="entry name" value="Macro_dom"/>
</dbReference>
<keyword evidence="2" id="KW-0472">Membrane</keyword>